<keyword evidence="2" id="KW-1185">Reference proteome</keyword>
<evidence type="ECO:0000313" key="1">
    <source>
        <dbReference type="EMBL" id="TGJ86858.1"/>
    </source>
</evidence>
<comment type="caution">
    <text evidence="1">The sequence shown here is derived from an EMBL/GenBank/DDBJ whole genome shotgun (WGS) entry which is preliminary data.</text>
</comment>
<organism evidence="1 2">
    <name type="scientific">Xylaria hypoxylon</name>
    <dbReference type="NCBI Taxonomy" id="37992"/>
    <lineage>
        <taxon>Eukaryota</taxon>
        <taxon>Fungi</taxon>
        <taxon>Dikarya</taxon>
        <taxon>Ascomycota</taxon>
        <taxon>Pezizomycotina</taxon>
        <taxon>Sordariomycetes</taxon>
        <taxon>Xylariomycetidae</taxon>
        <taxon>Xylariales</taxon>
        <taxon>Xylariaceae</taxon>
        <taxon>Xylaria</taxon>
    </lineage>
</organism>
<protein>
    <submittedName>
        <fullName evidence="1">Uncharacterized protein</fullName>
    </submittedName>
</protein>
<dbReference type="OrthoDB" id="4656735at2759"/>
<evidence type="ECO:0000313" key="2">
    <source>
        <dbReference type="Proteomes" id="UP000297716"/>
    </source>
</evidence>
<dbReference type="AlphaFoldDB" id="A0A4Z0Z3T1"/>
<accession>A0A4Z0Z3T1</accession>
<dbReference type="EMBL" id="SKBN01000021">
    <property type="protein sequence ID" value="TGJ86858.1"/>
    <property type="molecule type" value="Genomic_DNA"/>
</dbReference>
<reference evidence="1 2" key="1">
    <citation type="submission" date="2019-03" db="EMBL/GenBank/DDBJ databases">
        <title>Draft genome sequence of Xylaria hypoxylon DSM 108379, a ubiquitous saprotrophic-parasitic fungi on hardwood.</title>
        <authorList>
            <person name="Buettner E."/>
            <person name="Leonhardt S."/>
            <person name="Gebauer A.M."/>
            <person name="Liers C."/>
            <person name="Hofrichter M."/>
            <person name="Kellner H."/>
        </authorList>
    </citation>
    <scope>NUCLEOTIDE SEQUENCE [LARGE SCALE GENOMIC DNA]</scope>
    <source>
        <strain evidence="1 2">DSM 108379</strain>
    </source>
</reference>
<name>A0A4Z0Z3T1_9PEZI</name>
<sequence>MSGNLSGICLDVAVDHRLRVLCKPTWTDGYPEPSTHLSVLERYGRSLGCKFDEIRVTSQLAGPASTGGILVVLQQPRDNHPFKSGLRSVVEDCESLSALDELFTTASCGTLNVKESISLLDLLPFTPEQPSTLPSGELQDAFEAARLTICAKRPDVILCAGKIWLPYENRNLRKGAANQEKFDVKGELWKVECAGVGQPDKFDVVRLRGSGRELVRMSKVNGFHPSYAVNYHPEHTSLKQLLLLNILKTCGVYRDDWNEEVWMGTLRAECRDLVTQLRDERQVSGRSRTLSDFARIYSTVQKEFFASIDKIERSHDGPAEDLYDNILDSKISYKCNDASVVLRKMSEMGTTDRRAISDVSLEVRRLVASFNEKPLRSQGLRLKEILKAGMASLNGCFTECVEGNSSSFRFSLEELANVFLQMARSIEDLLGDLLKGETGYYKGAVLSDQFTRRFQGLNLAL</sequence>
<proteinExistence type="predicted"/>
<dbReference type="Proteomes" id="UP000297716">
    <property type="component" value="Unassembled WGS sequence"/>
</dbReference>
<gene>
    <name evidence="1" type="ORF">E0Z10_g1861</name>
</gene>